<evidence type="ECO:0000313" key="4">
    <source>
        <dbReference type="Proteomes" id="UP000176631"/>
    </source>
</evidence>
<reference evidence="3 4" key="1">
    <citation type="journal article" date="2016" name="Nat. Commun.">
        <title>Thousands of microbial genomes shed light on interconnected biogeochemical processes in an aquifer system.</title>
        <authorList>
            <person name="Anantharaman K."/>
            <person name="Brown C.T."/>
            <person name="Hug L.A."/>
            <person name="Sharon I."/>
            <person name="Castelle C.J."/>
            <person name="Probst A.J."/>
            <person name="Thomas B.C."/>
            <person name="Singh A."/>
            <person name="Wilkins M.J."/>
            <person name="Karaoz U."/>
            <person name="Brodie E.L."/>
            <person name="Williams K.H."/>
            <person name="Hubbard S.S."/>
            <person name="Banfield J.F."/>
        </authorList>
    </citation>
    <scope>NUCLEOTIDE SEQUENCE [LARGE SCALE GENOMIC DNA]</scope>
</reference>
<dbReference type="EMBL" id="MHCP01000030">
    <property type="protein sequence ID" value="OGY22971.1"/>
    <property type="molecule type" value="Genomic_DNA"/>
</dbReference>
<gene>
    <name evidence="3" type="ORF">A2172_03500</name>
</gene>
<name>A0A1G1W5R3_9BACT</name>
<feature type="compositionally biased region" description="Low complexity" evidence="1">
    <location>
        <begin position="36"/>
        <end position="54"/>
    </location>
</feature>
<protein>
    <submittedName>
        <fullName evidence="3">Uncharacterized protein</fullName>
    </submittedName>
</protein>
<keyword evidence="2" id="KW-0812">Transmembrane</keyword>
<evidence type="ECO:0000256" key="2">
    <source>
        <dbReference type="SAM" id="Phobius"/>
    </source>
</evidence>
<feature type="region of interest" description="Disordered" evidence="1">
    <location>
        <begin position="32"/>
        <end position="54"/>
    </location>
</feature>
<comment type="caution">
    <text evidence="3">The sequence shown here is derived from an EMBL/GenBank/DDBJ whole genome shotgun (WGS) entry which is preliminary data.</text>
</comment>
<sequence length="147" mass="15660">MKTFLLSILAIVVVAGLIGSGFVLYEYGKKQGEGKTTPTTITKSASSSATTSATSEEDINKIIRECVLGMAAPGITDVSIDKKYYYTDAPKTQWIRFHVSPIPQGSADPAYGVMKKVSGGKWTVVDFGTAGVEDTLPADVKTGLEFE</sequence>
<keyword evidence="2" id="KW-0472">Membrane</keyword>
<dbReference type="Proteomes" id="UP000176631">
    <property type="component" value="Unassembled WGS sequence"/>
</dbReference>
<dbReference type="STRING" id="1802593.A2172_03500"/>
<keyword evidence="2" id="KW-1133">Transmembrane helix</keyword>
<organism evidence="3 4">
    <name type="scientific">Candidatus Woykebacteria bacterium RBG_13_40_15</name>
    <dbReference type="NCBI Taxonomy" id="1802593"/>
    <lineage>
        <taxon>Bacteria</taxon>
        <taxon>Candidatus Woykeibacteriota</taxon>
    </lineage>
</organism>
<accession>A0A1G1W5R3</accession>
<evidence type="ECO:0000256" key="1">
    <source>
        <dbReference type="SAM" id="MobiDB-lite"/>
    </source>
</evidence>
<feature type="transmembrane region" description="Helical" evidence="2">
    <location>
        <begin position="6"/>
        <end position="25"/>
    </location>
</feature>
<evidence type="ECO:0000313" key="3">
    <source>
        <dbReference type="EMBL" id="OGY22971.1"/>
    </source>
</evidence>
<proteinExistence type="predicted"/>
<dbReference type="AlphaFoldDB" id="A0A1G1W5R3"/>